<dbReference type="InterPro" id="IPR027065">
    <property type="entry name" value="Lon_Prtase"/>
</dbReference>
<sequence>MPHRHTAEANGTAFGVPGNGRPRQRRRMSLNRLADLSLVTVLAVLVLMVFLPVPYLVQTPGPTVDVLGEIDGEPAMSVTATDDAAAEDHPPQAGSLELLTVGVSGGPGRELGAVPVLTSWISSQNTVVPTEMYYPVGTTRDTVSAENAAQMSSSQEVAVAAALTGLDIPFERRTVITGVEAGMPADGALREGDRVLAVDGQHPAQAGDVVAAVQAWDGEAPLRFEVDRAGDSEEVEVTPQTGEAGPRIGALLADDFDFPVQVDFHVGDIGGPSAGLIFSLAVIDHLTPGDLTGGAHLAGTGEITVDGQVGAIGGARQKAFAAHARGAEYFLSPAGNCQEVIQAVDEGSLDGMRVIRVDTLDDAVSALEDIAASDAGEPAGLPECQGTP</sequence>
<evidence type="ECO:0000256" key="3">
    <source>
        <dbReference type="SAM" id="Phobius"/>
    </source>
</evidence>
<dbReference type="GO" id="GO:0006508">
    <property type="term" value="P:proteolysis"/>
    <property type="evidence" value="ECO:0007669"/>
    <property type="project" value="UniProtKB-KW"/>
</dbReference>
<feature type="region of interest" description="Disordered" evidence="2">
    <location>
        <begin position="1"/>
        <end position="23"/>
    </location>
</feature>
<keyword evidence="1" id="KW-0720">Serine protease</keyword>
<evidence type="ECO:0000313" key="6">
    <source>
        <dbReference type="EMBL" id="GGA07485.1"/>
    </source>
</evidence>
<dbReference type="InterPro" id="IPR041489">
    <property type="entry name" value="PDZ_6"/>
</dbReference>
<dbReference type="GO" id="GO:0004176">
    <property type="term" value="F:ATP-dependent peptidase activity"/>
    <property type="evidence" value="ECO:0007669"/>
    <property type="project" value="UniProtKB-UniRule"/>
</dbReference>
<keyword evidence="7" id="KW-1185">Reference proteome</keyword>
<evidence type="ECO:0000256" key="2">
    <source>
        <dbReference type="SAM" id="MobiDB-lite"/>
    </source>
</evidence>
<keyword evidence="3" id="KW-0472">Membrane</keyword>
<evidence type="ECO:0000259" key="4">
    <source>
        <dbReference type="PROSITE" id="PS50106"/>
    </source>
</evidence>
<dbReference type="Proteomes" id="UP000616114">
    <property type="component" value="Unassembled WGS sequence"/>
</dbReference>
<dbReference type="RefSeq" id="WP_188549621.1">
    <property type="nucleotide sequence ID" value="NZ_BMFY01000003.1"/>
</dbReference>
<reference evidence="6" key="1">
    <citation type="journal article" date="2014" name="Int. J. Syst. Evol. Microbiol.">
        <title>Complete genome sequence of Corynebacterium casei LMG S-19264T (=DSM 44701T), isolated from a smear-ripened cheese.</title>
        <authorList>
            <consortium name="US DOE Joint Genome Institute (JGI-PGF)"/>
            <person name="Walter F."/>
            <person name="Albersmeier A."/>
            <person name="Kalinowski J."/>
            <person name="Ruckert C."/>
        </authorList>
    </citation>
    <scope>NUCLEOTIDE SEQUENCE</scope>
    <source>
        <strain evidence="6">CGMCC 1.12785</strain>
    </source>
</reference>
<feature type="active site" evidence="1">
    <location>
        <position position="318"/>
    </location>
</feature>
<evidence type="ECO:0000313" key="7">
    <source>
        <dbReference type="Proteomes" id="UP000616114"/>
    </source>
</evidence>
<dbReference type="Pfam" id="PF17820">
    <property type="entry name" value="PDZ_6"/>
    <property type="match status" value="1"/>
</dbReference>
<dbReference type="SUPFAM" id="SSF50156">
    <property type="entry name" value="PDZ domain-like"/>
    <property type="match status" value="1"/>
</dbReference>
<dbReference type="Gene3D" id="3.30.230.10">
    <property type="match status" value="1"/>
</dbReference>
<feature type="active site" evidence="1">
    <location>
        <position position="273"/>
    </location>
</feature>
<dbReference type="Gene3D" id="2.30.42.10">
    <property type="match status" value="1"/>
</dbReference>
<name>A0A8J2XJQ8_9MICO</name>
<comment type="caution">
    <text evidence="6">The sequence shown here is derived from an EMBL/GenBank/DDBJ whole genome shotgun (WGS) entry which is preliminary data.</text>
</comment>
<dbReference type="SUPFAM" id="SSF54211">
    <property type="entry name" value="Ribosomal protein S5 domain 2-like"/>
    <property type="match status" value="1"/>
</dbReference>
<feature type="domain" description="Lon proteolytic" evidence="5">
    <location>
        <begin position="266"/>
        <end position="370"/>
    </location>
</feature>
<dbReference type="PROSITE" id="PS51786">
    <property type="entry name" value="LON_PROTEOLYTIC"/>
    <property type="match status" value="1"/>
</dbReference>
<dbReference type="GO" id="GO:0004252">
    <property type="term" value="F:serine-type endopeptidase activity"/>
    <property type="evidence" value="ECO:0007669"/>
    <property type="project" value="UniProtKB-UniRule"/>
</dbReference>
<dbReference type="PANTHER" id="PTHR10046">
    <property type="entry name" value="ATP DEPENDENT LON PROTEASE FAMILY MEMBER"/>
    <property type="match status" value="1"/>
</dbReference>
<gene>
    <name evidence="6" type="ORF">GCM10011333_07760</name>
</gene>
<dbReference type="PROSITE" id="PS50106">
    <property type="entry name" value="PDZ"/>
    <property type="match status" value="1"/>
</dbReference>
<keyword evidence="3" id="KW-0812">Transmembrane</keyword>
<proteinExistence type="inferred from homology"/>
<feature type="domain" description="PDZ" evidence="4">
    <location>
        <begin position="165"/>
        <end position="228"/>
    </location>
</feature>
<reference evidence="6" key="2">
    <citation type="submission" date="2020-09" db="EMBL/GenBank/DDBJ databases">
        <authorList>
            <person name="Sun Q."/>
            <person name="Zhou Y."/>
        </authorList>
    </citation>
    <scope>NUCLEOTIDE SEQUENCE</scope>
    <source>
        <strain evidence="6">CGMCC 1.12785</strain>
    </source>
</reference>
<dbReference type="InterPro" id="IPR001478">
    <property type="entry name" value="PDZ"/>
</dbReference>
<accession>A0A8J2XJQ8</accession>
<dbReference type="InterPro" id="IPR008269">
    <property type="entry name" value="Lon_proteolytic"/>
</dbReference>
<evidence type="ECO:0000259" key="5">
    <source>
        <dbReference type="PROSITE" id="PS51786"/>
    </source>
</evidence>
<dbReference type="GO" id="GO:0030163">
    <property type="term" value="P:protein catabolic process"/>
    <property type="evidence" value="ECO:0007669"/>
    <property type="project" value="InterPro"/>
</dbReference>
<evidence type="ECO:0000256" key="1">
    <source>
        <dbReference type="PROSITE-ProRule" id="PRU01122"/>
    </source>
</evidence>
<comment type="similarity">
    <text evidence="1">Belongs to the peptidase S16 family.</text>
</comment>
<dbReference type="InterPro" id="IPR014721">
    <property type="entry name" value="Ribsml_uS5_D2-typ_fold_subgr"/>
</dbReference>
<organism evidence="6 7">
    <name type="scientific">Sediminivirga luteola</name>
    <dbReference type="NCBI Taxonomy" id="1774748"/>
    <lineage>
        <taxon>Bacteria</taxon>
        <taxon>Bacillati</taxon>
        <taxon>Actinomycetota</taxon>
        <taxon>Actinomycetes</taxon>
        <taxon>Micrococcales</taxon>
        <taxon>Brevibacteriaceae</taxon>
        <taxon>Sediminivirga</taxon>
    </lineage>
</organism>
<dbReference type="InterPro" id="IPR036034">
    <property type="entry name" value="PDZ_sf"/>
</dbReference>
<keyword evidence="1" id="KW-0645">Protease</keyword>
<dbReference type="EMBL" id="BMFY01000003">
    <property type="protein sequence ID" value="GGA07485.1"/>
    <property type="molecule type" value="Genomic_DNA"/>
</dbReference>
<keyword evidence="3" id="KW-1133">Transmembrane helix</keyword>
<dbReference type="GO" id="GO:0005524">
    <property type="term" value="F:ATP binding"/>
    <property type="evidence" value="ECO:0007669"/>
    <property type="project" value="InterPro"/>
</dbReference>
<keyword evidence="1" id="KW-0378">Hydrolase</keyword>
<dbReference type="Pfam" id="PF05362">
    <property type="entry name" value="Lon_C"/>
    <property type="match status" value="1"/>
</dbReference>
<protein>
    <recommendedName>
        <fullName evidence="1">endopeptidase La</fullName>
        <ecNumber evidence="1">3.4.21.53</ecNumber>
    </recommendedName>
</protein>
<comment type="catalytic activity">
    <reaction evidence="1">
        <text>Hydrolysis of proteins in presence of ATP.</text>
        <dbReference type="EC" id="3.4.21.53"/>
    </reaction>
</comment>
<feature type="transmembrane region" description="Helical" evidence="3">
    <location>
        <begin position="33"/>
        <end position="57"/>
    </location>
</feature>
<dbReference type="InterPro" id="IPR020568">
    <property type="entry name" value="Ribosomal_Su5_D2-typ_SF"/>
</dbReference>
<dbReference type="EC" id="3.4.21.53" evidence="1"/>
<dbReference type="AlphaFoldDB" id="A0A8J2XJQ8"/>